<dbReference type="Proteomes" id="UP000324133">
    <property type="component" value="Unassembled WGS sequence"/>
</dbReference>
<evidence type="ECO:0000313" key="1">
    <source>
        <dbReference type="EMBL" id="KAA3436746.1"/>
    </source>
</evidence>
<sequence length="59" mass="7020">MTHSYRLDEQTSFRIQEIQLILAKKLNKRISKKFIIDKAILVLQEKMELMVEARQDGTE</sequence>
<dbReference type="RefSeq" id="WP_149092685.1">
    <property type="nucleotide sequence ID" value="NZ_VKKY01000003.1"/>
</dbReference>
<name>A0A5B6T971_9BACT</name>
<comment type="caution">
    <text evidence="1">The sequence shown here is derived from an EMBL/GenBank/DDBJ whole genome shotgun (WGS) entry which is preliminary data.</text>
</comment>
<dbReference type="AlphaFoldDB" id="A0A5B6T971"/>
<evidence type="ECO:0000313" key="2">
    <source>
        <dbReference type="Proteomes" id="UP000324133"/>
    </source>
</evidence>
<proteinExistence type="predicted"/>
<protein>
    <submittedName>
        <fullName evidence="1">Uncharacterized protein</fullName>
    </submittedName>
</protein>
<reference evidence="1 2" key="1">
    <citation type="submission" date="2019-07" db="EMBL/GenBank/DDBJ databases">
        <title>Rufibacter sp. nov., isolated from lake sediment.</title>
        <authorList>
            <person name="Qu J.-H."/>
        </authorList>
    </citation>
    <scope>NUCLEOTIDE SEQUENCE [LARGE SCALE GENOMIC DNA]</scope>
    <source>
        <strain evidence="1 2">NBS58-1</strain>
    </source>
</reference>
<accession>A0A5B6T971</accession>
<organism evidence="1 2">
    <name type="scientific">Rufibacter hautae</name>
    <dbReference type="NCBI Taxonomy" id="2595005"/>
    <lineage>
        <taxon>Bacteria</taxon>
        <taxon>Pseudomonadati</taxon>
        <taxon>Bacteroidota</taxon>
        <taxon>Cytophagia</taxon>
        <taxon>Cytophagales</taxon>
        <taxon>Hymenobacteraceae</taxon>
        <taxon>Rufibacter</taxon>
    </lineage>
</organism>
<keyword evidence="2" id="KW-1185">Reference proteome</keyword>
<gene>
    <name evidence="1" type="ORF">FOA19_20420</name>
</gene>
<dbReference type="EMBL" id="VKKY01000003">
    <property type="protein sequence ID" value="KAA3436746.1"/>
    <property type="molecule type" value="Genomic_DNA"/>
</dbReference>
<dbReference type="OrthoDB" id="9907459at2"/>